<dbReference type="InterPro" id="IPR049202">
    <property type="entry name" value="DUF6817"/>
</dbReference>
<dbReference type="Proteomes" id="UP000295087">
    <property type="component" value="Unassembled WGS sequence"/>
</dbReference>
<dbReference type="Pfam" id="PF20680">
    <property type="entry name" value="DUF6817"/>
    <property type="match status" value="1"/>
</dbReference>
<comment type="caution">
    <text evidence="3">The sequence shown here is derived from an EMBL/GenBank/DDBJ whole genome shotgun (WGS) entry which is preliminary data.</text>
</comment>
<protein>
    <submittedName>
        <fullName evidence="3">Alpha/beta hydrolase family protein</fullName>
    </submittedName>
</protein>
<evidence type="ECO:0000313" key="3">
    <source>
        <dbReference type="EMBL" id="TDP32825.1"/>
    </source>
</evidence>
<dbReference type="Gene3D" id="3.40.50.1820">
    <property type="entry name" value="alpha/beta hydrolase"/>
    <property type="match status" value="2"/>
</dbReference>
<dbReference type="PANTHER" id="PTHR43194">
    <property type="entry name" value="HYDROLASE ALPHA/BETA FOLD FAMILY"/>
    <property type="match status" value="1"/>
</dbReference>
<dbReference type="SUPFAM" id="SSF53474">
    <property type="entry name" value="alpha/beta-Hydrolases"/>
    <property type="match status" value="1"/>
</dbReference>
<dbReference type="Pfam" id="PF12697">
    <property type="entry name" value="Abhydrolase_6"/>
    <property type="match status" value="1"/>
</dbReference>
<keyword evidence="4" id="KW-1185">Reference proteome</keyword>
<dbReference type="RefSeq" id="WP_067490108.1">
    <property type="nucleotide sequence ID" value="NZ_SNXK01000005.1"/>
</dbReference>
<proteinExistence type="predicted"/>
<dbReference type="InterPro" id="IPR000073">
    <property type="entry name" value="AB_hydrolase_1"/>
</dbReference>
<dbReference type="InterPro" id="IPR050228">
    <property type="entry name" value="Carboxylesterase_BioH"/>
</dbReference>
<gene>
    <name evidence="3" type="ORF">DFR75_10563</name>
</gene>
<evidence type="ECO:0000259" key="1">
    <source>
        <dbReference type="Pfam" id="PF12697"/>
    </source>
</evidence>
<feature type="domain" description="DUF6817" evidence="2">
    <location>
        <begin position="237"/>
        <end position="319"/>
    </location>
</feature>
<keyword evidence="3" id="KW-0378">Hydrolase</keyword>
<organism evidence="3 4">
    <name type="scientific">Nocardia ignorata</name>
    <dbReference type="NCBI Taxonomy" id="145285"/>
    <lineage>
        <taxon>Bacteria</taxon>
        <taxon>Bacillati</taxon>
        <taxon>Actinomycetota</taxon>
        <taxon>Actinomycetes</taxon>
        <taxon>Mycobacteriales</taxon>
        <taxon>Nocardiaceae</taxon>
        <taxon>Nocardia</taxon>
    </lineage>
</organism>
<dbReference type="GO" id="GO:0016787">
    <property type="term" value="F:hydrolase activity"/>
    <property type="evidence" value="ECO:0007669"/>
    <property type="project" value="UniProtKB-KW"/>
</dbReference>
<evidence type="ECO:0000313" key="4">
    <source>
        <dbReference type="Proteomes" id="UP000295087"/>
    </source>
</evidence>
<dbReference type="EMBL" id="SNXK01000005">
    <property type="protein sequence ID" value="TDP32825.1"/>
    <property type="molecule type" value="Genomic_DNA"/>
</dbReference>
<feature type="domain" description="AB hydrolase-1" evidence="1">
    <location>
        <begin position="24"/>
        <end position="214"/>
    </location>
</feature>
<dbReference type="InterPro" id="IPR029058">
    <property type="entry name" value="AB_hydrolase_fold"/>
</dbReference>
<dbReference type="PANTHER" id="PTHR43194:SF2">
    <property type="entry name" value="PEROXISOMAL MEMBRANE PROTEIN LPX1"/>
    <property type="match status" value="1"/>
</dbReference>
<reference evidence="3 4" key="1">
    <citation type="submission" date="2019-03" db="EMBL/GenBank/DDBJ databases">
        <title>Genomic Encyclopedia of Type Strains, Phase IV (KMG-IV): sequencing the most valuable type-strain genomes for metagenomic binning, comparative biology and taxonomic classification.</title>
        <authorList>
            <person name="Goeker M."/>
        </authorList>
    </citation>
    <scope>NUCLEOTIDE SEQUENCE [LARGE SCALE GENOMIC DNA]</scope>
    <source>
        <strain evidence="3 4">DSM 44496</strain>
    </source>
</reference>
<sequence length="408" mass="43350">MIHTDIVLGDATLRATVRGRGPTVLLLHAGGERRGVWSPIAARLEARGYRTVAVDLRGHGESSGQVTTLRPLADDVAALIGREAGPVVVAGASLGGFAAMAALAEPAVRSKVAGLVLVDVVPDPDPEPTRNWLRDQGFGASLGDLTDDILGSGPALLSTIGAVDLPILLVRGGRSFLADDDVHRLGRANRRVTTAVIAEAGHLVARDAPEELADRIAVHADTCLDEDTVRAAFEFQRALGAERVEHPGGNLLDHLRRVQAITAEWNAPRRTRLAAICHATYGTDGFATALLPTTRRHRLAEVIGCPAEESVYLYGACARTPTYRELGKPSLRVTDRFTGGPVTITGDDLYAFAVLTIANELDVARHARLTPEMRQGIRDLVTALAHHAPREAAKALADEALAATVRGF</sequence>
<evidence type="ECO:0000259" key="2">
    <source>
        <dbReference type="Pfam" id="PF20680"/>
    </source>
</evidence>
<name>A0A4R6P5Y7_NOCIG</name>
<dbReference type="AlphaFoldDB" id="A0A4R6P5Y7"/>
<accession>A0A4R6P5Y7</accession>